<evidence type="ECO:0000313" key="5">
    <source>
        <dbReference type="EMBL" id="MEB3039894.1"/>
    </source>
</evidence>
<accession>A0A250FRT5</accession>
<name>A0A250FRT5_9FLAO</name>
<evidence type="ECO:0000256" key="2">
    <source>
        <dbReference type="ARBA" id="ARBA00023136"/>
    </source>
</evidence>
<dbReference type="EMBL" id="JAYKBV010000004">
    <property type="protein sequence ID" value="MEB3039894.1"/>
    <property type="molecule type" value="Genomic_DNA"/>
</dbReference>
<reference evidence="4" key="1">
    <citation type="journal article" date="2017" name="Genome Announc.">
        <title>Twelve Complete Reference Genomes of Clinical Isolates in the Capnocytophaga Genus.</title>
        <authorList>
            <person name="Villarma A."/>
            <person name="Gulvik C.A."/>
            <person name="Rowe L.A."/>
            <person name="Sheth M."/>
            <person name="Juieng P."/>
            <person name="Nicholson A.C."/>
            <person name="Loparev V.N."/>
            <person name="McQuiston J.R."/>
        </authorList>
    </citation>
    <scope>NUCLEOTIDE SEQUENCE</scope>
    <source>
        <strain evidence="4">H1496</strain>
    </source>
</reference>
<proteinExistence type="predicted"/>
<keyword evidence="2" id="KW-0472">Membrane</keyword>
<evidence type="ECO:0000256" key="1">
    <source>
        <dbReference type="ARBA" id="ARBA00004442"/>
    </source>
</evidence>
<dbReference type="SUPFAM" id="SSF56935">
    <property type="entry name" value="Porins"/>
    <property type="match status" value="1"/>
</dbReference>
<evidence type="ECO:0000313" key="7">
    <source>
        <dbReference type="Proteomes" id="UP001324270"/>
    </source>
</evidence>
<evidence type="ECO:0000256" key="3">
    <source>
        <dbReference type="ARBA" id="ARBA00023237"/>
    </source>
</evidence>
<dbReference type="EMBL" id="CP022386">
    <property type="protein sequence ID" value="ATA87115.1"/>
    <property type="molecule type" value="Genomic_DNA"/>
</dbReference>
<dbReference type="GeneID" id="84808507"/>
<evidence type="ECO:0000313" key="6">
    <source>
        <dbReference type="Proteomes" id="UP000217250"/>
    </source>
</evidence>
<dbReference type="InterPro" id="IPR036942">
    <property type="entry name" value="Beta-barrel_TonB_sf"/>
</dbReference>
<comment type="subcellular location">
    <subcellularLocation>
        <location evidence="1">Cell outer membrane</location>
    </subcellularLocation>
</comment>
<reference evidence="5 7" key="3">
    <citation type="submission" date="2023-12" db="EMBL/GenBank/DDBJ databases">
        <title>Genomic sequences of Capnocytophaga and Parvimonas strains.</title>
        <authorList>
            <person name="Watt R.M."/>
            <person name="Wang M."/>
            <person name="Yang T."/>
            <person name="Tong W.M."/>
        </authorList>
    </citation>
    <scope>NUCLEOTIDE SEQUENCE [LARGE SCALE GENOMIC DNA]</scope>
    <source>
        <strain evidence="5 7">CCUG 13156</strain>
    </source>
</reference>
<gene>
    <name evidence="4" type="ORF">CGC50_08065</name>
    <name evidence="5" type="ORF">VJJ49_04200</name>
</gene>
<dbReference type="Gene3D" id="2.40.170.20">
    <property type="entry name" value="TonB-dependent receptor, beta-barrel domain"/>
    <property type="match status" value="1"/>
</dbReference>
<protein>
    <submittedName>
        <fullName evidence="4">TonB-dependent receptor</fullName>
    </submittedName>
</protein>
<keyword evidence="3" id="KW-0998">Cell outer membrane</keyword>
<sequence>MKTFFLSLFFFLGGSLIFAQNVLLKGSVGDGKSPLPEATLSVEGQEVHATSDEAGNFQFSLPKGFYILDIHAKGYRSQRMNIELTDNLTLPTITLQKELMAQGEHTVGNTINLSDEELDDEEGSPEMISGFLQSSQDLYFRRSSFDFSPVFYRPRGYQSNAATVLVNGVLMNKVETGRPQWSNWGGLNDATRSNVITTGVGASEDDFGGVFGSNVMTIAPSELRNGLRISGTTTNRNYFGRAMVTYNTGTLPSGWGYMVSGSYRGGNGRTWLVPSVEGMVYQSYGISAAVEYKASPYFTTNLMGIFSYNNRGKSAPLTQEAISLGGHNYNPNWGFQGDHIRNSKMKRISEPLFVLSNTYHKGDTKIALHLGYQFGQVGDTRIQYVKSQNPDPSYYTNMPTYFYNMYDQETGEGDPFAWDKAARQIDYFKANKQLNWDALYQTNSHTGGESMFSLNEDIIDTKTLTGNLLATTKIDPNITLNAGASFQRIGTENFQQINDLLGGQYFLNKSYYSGENYDTPENLRLGEGDKYQYHYKALVQRANVFGQLRFKYGRALFYVAGRFQHTDYEREGLFANNAVYNDAKGKSGMKYFNTLSTKAGLTYSINGRHILQFNTGYFEEAQPLNNIFVNIRNSNSLLPSKLSPETQITADGSYIVRMPYVKARLTGYVTKFENATEKSYFFTQSRLGDESAGFLTQTMMDVEKLHFGGELGVEVQLHPSWKASAVVSLNQYTYTNDPILFQSSDKRLVSEPIVSHLKNYHAGQAPEQVYSLGLEYQSQHYWWVSLTGNLFNNNYIGIAPSLRTENIYLDPNTGSRYTNIDENAVRGLLKQEKLPILFLMNASAGKSFRIKGHFLNVFASVNNLLNTQYKTNGFEQARKGDYQSMLKDRKSGYPTFGNKYFLGYGTTYYLNVTLSL</sequence>
<dbReference type="Pfam" id="PF13715">
    <property type="entry name" value="CarbopepD_reg_2"/>
    <property type="match status" value="1"/>
</dbReference>
<dbReference type="GO" id="GO:0009279">
    <property type="term" value="C:cell outer membrane"/>
    <property type="evidence" value="ECO:0007669"/>
    <property type="project" value="UniProtKB-SubCell"/>
</dbReference>
<dbReference type="SUPFAM" id="SSF49464">
    <property type="entry name" value="Carboxypeptidase regulatory domain-like"/>
    <property type="match status" value="1"/>
</dbReference>
<keyword evidence="4" id="KW-0675">Receptor</keyword>
<dbReference type="RefSeq" id="WP_095910411.1">
    <property type="nucleotide sequence ID" value="NZ_CP022386.1"/>
</dbReference>
<evidence type="ECO:0000313" key="4">
    <source>
        <dbReference type="EMBL" id="ATA87115.1"/>
    </source>
</evidence>
<organism evidence="4 6">
    <name type="scientific">Capnocytophaga gingivalis</name>
    <dbReference type="NCBI Taxonomy" id="1017"/>
    <lineage>
        <taxon>Bacteria</taxon>
        <taxon>Pseudomonadati</taxon>
        <taxon>Bacteroidota</taxon>
        <taxon>Flavobacteriia</taxon>
        <taxon>Flavobacteriales</taxon>
        <taxon>Flavobacteriaceae</taxon>
        <taxon>Capnocytophaga</taxon>
    </lineage>
</organism>
<dbReference type="Gene3D" id="2.60.40.1120">
    <property type="entry name" value="Carboxypeptidase-like, regulatory domain"/>
    <property type="match status" value="1"/>
</dbReference>
<dbReference type="KEGG" id="cgh:CGC50_08065"/>
<dbReference type="AlphaFoldDB" id="A0A250FRT5"/>
<dbReference type="Proteomes" id="UP001324270">
    <property type="component" value="Unassembled WGS sequence"/>
</dbReference>
<dbReference type="OrthoDB" id="1453181at2"/>
<reference evidence="6" key="2">
    <citation type="submission" date="2017-06" db="EMBL/GenBank/DDBJ databases">
        <title>Capnocytophaga spp. assemblies.</title>
        <authorList>
            <person name="Gulvik C.A."/>
        </authorList>
    </citation>
    <scope>NUCLEOTIDE SEQUENCE [LARGE SCALE GENOMIC DNA]</scope>
    <source>
        <strain evidence="6">H1496</strain>
    </source>
</reference>
<keyword evidence="7" id="KW-1185">Reference proteome</keyword>
<dbReference type="Proteomes" id="UP000217250">
    <property type="component" value="Chromosome"/>
</dbReference>
<dbReference type="InterPro" id="IPR008969">
    <property type="entry name" value="CarboxyPept-like_regulatory"/>
</dbReference>